<dbReference type="Proteomes" id="UP001151760">
    <property type="component" value="Unassembled WGS sequence"/>
</dbReference>
<organism evidence="2 3">
    <name type="scientific">Tanacetum coccineum</name>
    <dbReference type="NCBI Taxonomy" id="301880"/>
    <lineage>
        <taxon>Eukaryota</taxon>
        <taxon>Viridiplantae</taxon>
        <taxon>Streptophyta</taxon>
        <taxon>Embryophyta</taxon>
        <taxon>Tracheophyta</taxon>
        <taxon>Spermatophyta</taxon>
        <taxon>Magnoliopsida</taxon>
        <taxon>eudicotyledons</taxon>
        <taxon>Gunneridae</taxon>
        <taxon>Pentapetalae</taxon>
        <taxon>asterids</taxon>
        <taxon>campanulids</taxon>
        <taxon>Asterales</taxon>
        <taxon>Asteraceae</taxon>
        <taxon>Asteroideae</taxon>
        <taxon>Anthemideae</taxon>
        <taxon>Anthemidinae</taxon>
        <taxon>Tanacetum</taxon>
    </lineage>
</organism>
<comment type="caution">
    <text evidence="2">The sequence shown here is derived from an EMBL/GenBank/DDBJ whole genome shotgun (WGS) entry which is preliminary data.</text>
</comment>
<feature type="region of interest" description="Disordered" evidence="1">
    <location>
        <begin position="228"/>
        <end position="316"/>
    </location>
</feature>
<feature type="compositionally biased region" description="Polar residues" evidence="1">
    <location>
        <begin position="230"/>
        <end position="241"/>
    </location>
</feature>
<evidence type="ECO:0008006" key="4">
    <source>
        <dbReference type="Google" id="ProtNLM"/>
    </source>
</evidence>
<protein>
    <recommendedName>
        <fullName evidence="4">DUF4283 domain-containing protein</fullName>
    </recommendedName>
</protein>
<proteinExistence type="predicted"/>
<dbReference type="EMBL" id="BQNB010008607">
    <property type="protein sequence ID" value="GJS51756.1"/>
    <property type="molecule type" value="Genomic_DNA"/>
</dbReference>
<evidence type="ECO:0000256" key="1">
    <source>
        <dbReference type="SAM" id="MobiDB-lite"/>
    </source>
</evidence>
<reference evidence="2" key="2">
    <citation type="submission" date="2022-01" db="EMBL/GenBank/DDBJ databases">
        <authorList>
            <person name="Yamashiro T."/>
            <person name="Shiraishi A."/>
            <person name="Satake H."/>
            <person name="Nakayama K."/>
        </authorList>
    </citation>
    <scope>NUCLEOTIDE SEQUENCE</scope>
</reference>
<evidence type="ECO:0000313" key="3">
    <source>
        <dbReference type="Proteomes" id="UP001151760"/>
    </source>
</evidence>
<gene>
    <name evidence="2" type="ORF">Tco_0625118</name>
</gene>
<sequence length="411" mass="45122">MRAILAELSCHNQSPRHPDHRLIKAGIVGDDWTDDSVVSRVVPRAPGDVTTAVKNDTHVINCINWIIPFWIHWNNGTASVGKIQVVAVDRLWETYSSIFDRLDDKTAELTGKHEVINIDWRINAPKDEMPVRGSYFAEDVAVLNTRRTPIQKQPEALLCIVGLSRRYFLGDDVYPTFLNDDDREMDVFNLISAPNPTKVRTETRPRAAHEVPLLTITANRVIDMEDATVASGSSGTPSTMEKSPLDFANEDSPQRITKGDGTTETRLEKEVAAMGTPVNERHRKRDNAKAEANAPPKVLRNDHAPVCPEQSTRGGKSLAAMGLEVDSTFNSAAQKTPADVDDPEPLSYAKPHPHFQQDIAQSSRVPATEIPARDVATTEVPGLFSAESPESKRSMSIPSVAGSPGAIYQPG</sequence>
<name>A0ABQ4WFW6_9ASTR</name>
<keyword evidence="3" id="KW-1185">Reference proteome</keyword>
<reference evidence="2" key="1">
    <citation type="journal article" date="2022" name="Int. J. Mol. Sci.">
        <title>Draft Genome of Tanacetum Coccineum: Genomic Comparison of Closely Related Tanacetum-Family Plants.</title>
        <authorList>
            <person name="Yamashiro T."/>
            <person name="Shiraishi A."/>
            <person name="Nakayama K."/>
            <person name="Satake H."/>
        </authorList>
    </citation>
    <scope>NUCLEOTIDE SEQUENCE</scope>
</reference>
<evidence type="ECO:0000313" key="2">
    <source>
        <dbReference type="EMBL" id="GJS51756.1"/>
    </source>
</evidence>
<feature type="compositionally biased region" description="Basic and acidic residues" evidence="1">
    <location>
        <begin position="257"/>
        <end position="271"/>
    </location>
</feature>
<accession>A0ABQ4WFW6</accession>
<feature type="region of interest" description="Disordered" evidence="1">
    <location>
        <begin position="332"/>
        <end position="411"/>
    </location>
</feature>